<keyword evidence="2" id="KW-1185">Reference proteome</keyword>
<proteinExistence type="predicted"/>
<evidence type="ECO:0000313" key="1">
    <source>
        <dbReference type="EMBL" id="CAA7407942.1"/>
    </source>
</evidence>
<accession>A0A7I8LDQ8</accession>
<protein>
    <submittedName>
        <fullName evidence="1">Uncharacterized protein</fullName>
    </submittedName>
</protein>
<dbReference type="EMBL" id="LR746277">
    <property type="protein sequence ID" value="CAA7407942.1"/>
    <property type="molecule type" value="Genomic_DNA"/>
</dbReference>
<sequence length="123" mass="13774">MSRQVISGDCHPVEQKNDDFATLWHLSPDREELNGVTLRLSGGCHLMEKSWMEVGHEASSSGLRSKRRLFIASALYAKSFSRVYDHSLPHNQLATSDLLLDYASDPLAGLAGRRVSHFAIFLF</sequence>
<evidence type="ECO:0000313" key="2">
    <source>
        <dbReference type="Proteomes" id="UP000663760"/>
    </source>
</evidence>
<organism evidence="1 2">
    <name type="scientific">Spirodela intermedia</name>
    <name type="common">Intermediate duckweed</name>
    <dbReference type="NCBI Taxonomy" id="51605"/>
    <lineage>
        <taxon>Eukaryota</taxon>
        <taxon>Viridiplantae</taxon>
        <taxon>Streptophyta</taxon>
        <taxon>Embryophyta</taxon>
        <taxon>Tracheophyta</taxon>
        <taxon>Spermatophyta</taxon>
        <taxon>Magnoliopsida</taxon>
        <taxon>Liliopsida</taxon>
        <taxon>Araceae</taxon>
        <taxon>Lemnoideae</taxon>
        <taxon>Spirodela</taxon>
    </lineage>
</organism>
<reference evidence="1" key="1">
    <citation type="submission" date="2020-02" db="EMBL/GenBank/DDBJ databases">
        <authorList>
            <person name="Scholz U."/>
            <person name="Mascher M."/>
            <person name="Fiebig A."/>
        </authorList>
    </citation>
    <scope>NUCLEOTIDE SEQUENCE</scope>
</reference>
<name>A0A7I8LDQ8_SPIIN</name>
<dbReference type="Proteomes" id="UP000663760">
    <property type="component" value="Chromosome 14"/>
</dbReference>
<gene>
    <name evidence="1" type="ORF">SI8410_14018620</name>
</gene>
<dbReference type="AlphaFoldDB" id="A0A7I8LDQ8"/>